<dbReference type="PATRIC" id="fig|1622118.3.peg.1719"/>
<keyword evidence="10" id="KW-1185">Reference proteome</keyword>
<dbReference type="CDD" id="cd07483">
    <property type="entry name" value="Peptidases_S8_Subtilisin_Novo-like"/>
    <property type="match status" value="1"/>
</dbReference>
<organism evidence="9 10">
    <name type="scientific">Lutibacter profundi</name>
    <dbReference type="NCBI Taxonomy" id="1622118"/>
    <lineage>
        <taxon>Bacteria</taxon>
        <taxon>Pseudomonadati</taxon>
        <taxon>Bacteroidota</taxon>
        <taxon>Flavobacteriia</taxon>
        <taxon>Flavobacteriales</taxon>
        <taxon>Flavobacteriaceae</taxon>
        <taxon>Lutibacter</taxon>
    </lineage>
</organism>
<dbReference type="PROSITE" id="PS00137">
    <property type="entry name" value="SUBTILASE_HIS"/>
    <property type="match status" value="1"/>
</dbReference>
<keyword evidence="3 5" id="KW-0378">Hydrolase</keyword>
<dbReference type="OrthoDB" id="9798386at2"/>
<protein>
    <submittedName>
        <fullName evidence="9">Peptidase S8</fullName>
    </submittedName>
</protein>
<dbReference type="PANTHER" id="PTHR43399:SF4">
    <property type="entry name" value="CELL WALL-ASSOCIATED PROTEASE"/>
    <property type="match status" value="1"/>
</dbReference>
<proteinExistence type="inferred from homology"/>
<feature type="active site" description="Charge relay system" evidence="5">
    <location>
        <position position="468"/>
    </location>
</feature>
<dbReference type="Pfam" id="PF00082">
    <property type="entry name" value="Peptidase_S8"/>
    <property type="match status" value="1"/>
</dbReference>
<evidence type="ECO:0000313" key="9">
    <source>
        <dbReference type="EMBL" id="AMC11256.1"/>
    </source>
</evidence>
<dbReference type="InterPro" id="IPR022398">
    <property type="entry name" value="Peptidase_S8_His-AS"/>
</dbReference>
<evidence type="ECO:0000256" key="5">
    <source>
        <dbReference type="PROSITE-ProRule" id="PRU01240"/>
    </source>
</evidence>
<evidence type="ECO:0000256" key="1">
    <source>
        <dbReference type="ARBA" id="ARBA00011073"/>
    </source>
</evidence>
<dbReference type="InterPro" id="IPR015500">
    <property type="entry name" value="Peptidase_S8_subtilisin-rel"/>
</dbReference>
<feature type="chain" id="PRO_5007066295" evidence="7">
    <location>
        <begin position="22"/>
        <end position="549"/>
    </location>
</feature>
<dbReference type="InterPro" id="IPR034080">
    <property type="entry name" value="Protease_P7-like_dom"/>
</dbReference>
<evidence type="ECO:0000256" key="6">
    <source>
        <dbReference type="RuleBase" id="RU003355"/>
    </source>
</evidence>
<dbReference type="KEGG" id="lut:Lupro_08305"/>
<evidence type="ECO:0000259" key="8">
    <source>
        <dbReference type="Pfam" id="PF00082"/>
    </source>
</evidence>
<dbReference type="PROSITE" id="PS00136">
    <property type="entry name" value="SUBTILASE_ASP"/>
    <property type="match status" value="1"/>
</dbReference>
<dbReference type="PROSITE" id="PS51892">
    <property type="entry name" value="SUBTILASE"/>
    <property type="match status" value="1"/>
</dbReference>
<dbReference type="InterPro" id="IPR023827">
    <property type="entry name" value="Peptidase_S8_Asp-AS"/>
</dbReference>
<dbReference type="Proteomes" id="UP000059672">
    <property type="component" value="Chromosome"/>
</dbReference>
<dbReference type="InterPro" id="IPR000209">
    <property type="entry name" value="Peptidase_S8/S53_dom"/>
</dbReference>
<dbReference type="PROSITE" id="PS51257">
    <property type="entry name" value="PROKAR_LIPOPROTEIN"/>
    <property type="match status" value="1"/>
</dbReference>
<gene>
    <name evidence="9" type="ORF">Lupro_08305</name>
</gene>
<dbReference type="GO" id="GO:0006508">
    <property type="term" value="P:proteolysis"/>
    <property type="evidence" value="ECO:0007669"/>
    <property type="project" value="UniProtKB-KW"/>
</dbReference>
<evidence type="ECO:0000256" key="4">
    <source>
        <dbReference type="ARBA" id="ARBA00022825"/>
    </source>
</evidence>
<dbReference type="PRINTS" id="PR00723">
    <property type="entry name" value="SUBTILISIN"/>
</dbReference>
<feature type="signal peptide" evidence="7">
    <location>
        <begin position="1"/>
        <end position="21"/>
    </location>
</feature>
<feature type="active site" description="Charge relay system" evidence="5">
    <location>
        <position position="298"/>
    </location>
</feature>
<name>A0A0X8G727_9FLAO</name>
<evidence type="ECO:0000313" key="10">
    <source>
        <dbReference type="Proteomes" id="UP000059672"/>
    </source>
</evidence>
<dbReference type="GO" id="GO:0004252">
    <property type="term" value="F:serine-type endopeptidase activity"/>
    <property type="evidence" value="ECO:0007669"/>
    <property type="project" value="UniProtKB-UniRule"/>
</dbReference>
<dbReference type="EMBL" id="CP013355">
    <property type="protein sequence ID" value="AMC11256.1"/>
    <property type="molecule type" value="Genomic_DNA"/>
</dbReference>
<feature type="domain" description="Peptidase S8/S53" evidence="8">
    <location>
        <begin position="81"/>
        <end position="505"/>
    </location>
</feature>
<evidence type="ECO:0000256" key="7">
    <source>
        <dbReference type="SAM" id="SignalP"/>
    </source>
</evidence>
<dbReference type="AlphaFoldDB" id="A0A0X8G727"/>
<dbReference type="PANTHER" id="PTHR43399">
    <property type="entry name" value="SUBTILISIN-RELATED"/>
    <property type="match status" value="1"/>
</dbReference>
<dbReference type="SUPFAM" id="SSF52743">
    <property type="entry name" value="Subtilisin-like"/>
    <property type="match status" value="1"/>
</dbReference>
<comment type="similarity">
    <text evidence="1 5 6">Belongs to the peptidase S8 family.</text>
</comment>
<dbReference type="STRING" id="1622118.Lupro_08305"/>
<evidence type="ECO:0000256" key="2">
    <source>
        <dbReference type="ARBA" id="ARBA00022670"/>
    </source>
</evidence>
<keyword evidence="4 5" id="KW-0720">Serine protease</keyword>
<reference evidence="10" key="1">
    <citation type="submission" date="2015-12" db="EMBL/GenBank/DDBJ databases">
        <title>Complete genome sequence of Lutibacter profundus strain LP1.</title>
        <authorList>
            <person name="Wissuwa J."/>
            <person name="Le Moine Bauer S."/>
            <person name="Stokke R."/>
            <person name="Dahle H."/>
            <person name="Steen I.H."/>
        </authorList>
    </citation>
    <scope>NUCLEOTIDE SEQUENCE [LARGE SCALE GENOMIC DNA]</scope>
    <source>
        <strain evidence="10">LP1</strain>
    </source>
</reference>
<sequence>MRIFKPMFVAVLATVTLVSCGSIKNLEVPTMDTTVNIEPKKGAISEEQFNQWAHADLVTDTIPGISLDKAYKFLEGKTGTPIVVAVIDSGIDIEHEDLKDEVWTNPKEIAGNKIDDDKNGYVDDIHGWNFLGGNGVAAPEQLEITRIVAKLNPRFEGKTIDDISDDEKVEFEKYQKYLKAYEASSSKHFKTMNRLVQIGENFAAIKKFLGKNSFTIEDLQAIKTEDQKLQAQIGDILGLMLRGLDEKAYLEYYETQKKNKNFDFDFNGRAIVGDNPTDINDTNYGNPYVIGSVEDESHGTHVSGIILATRNNGVGMDGVVNNVKLMSVRAVPDGDERDKDVALAIRYAVDNGAKVINMSFGKSFSPYRNWVFDAIKYAEKHDVLLVHAAGNDNKDIDVKDNWPNDSSDKINEFADNVLTVGAISVNYNEKLPATFSNYGQKNVDIFAPGVQIYSTIPQNSYAKYSGTSMASPETAGVAALIRSYYPQLSASQVKHIIMNSGTKLNMKVFKPTSRGQEPELVDFSTLSVTGRIVNAYNALVLADRMVNKR</sequence>
<dbReference type="InterPro" id="IPR023828">
    <property type="entry name" value="Peptidase_S8_Ser-AS"/>
</dbReference>
<accession>A0A0X8G727</accession>
<keyword evidence="2 5" id="KW-0645">Protease</keyword>
<feature type="active site" description="Charge relay system" evidence="5">
    <location>
        <position position="88"/>
    </location>
</feature>
<reference evidence="9 10" key="2">
    <citation type="journal article" date="2016" name="Int. J. Syst. Evol. Microbiol.">
        <title>Lutibacter profundi sp. nov., isolated from a deep-sea hydrothermal system on the Arctic Mid-Ocean Ridge and emended description of the genus Lutibacter.</title>
        <authorList>
            <person name="Le Moine Bauer S."/>
            <person name="Roalkvam I."/>
            <person name="Steen I.H."/>
            <person name="Dahle H."/>
        </authorList>
    </citation>
    <scope>NUCLEOTIDE SEQUENCE [LARGE SCALE GENOMIC DNA]</scope>
    <source>
        <strain evidence="9 10">LP1</strain>
    </source>
</reference>
<dbReference type="PIRSF" id="PIRSF037892">
    <property type="entry name" value="Subtilisin_rel_SRU_0565"/>
    <property type="match status" value="1"/>
</dbReference>
<dbReference type="PROSITE" id="PS00138">
    <property type="entry name" value="SUBTILASE_SER"/>
    <property type="match status" value="1"/>
</dbReference>
<keyword evidence="7" id="KW-0732">Signal</keyword>
<dbReference type="InterPro" id="IPR036852">
    <property type="entry name" value="Peptidase_S8/S53_dom_sf"/>
</dbReference>
<dbReference type="Gene3D" id="3.40.50.200">
    <property type="entry name" value="Peptidase S8/S53 domain"/>
    <property type="match status" value="2"/>
</dbReference>
<dbReference type="RefSeq" id="WP_068208612.1">
    <property type="nucleotide sequence ID" value="NZ_CP013355.1"/>
</dbReference>
<dbReference type="InterPro" id="IPR051048">
    <property type="entry name" value="Peptidase_S8/S53_subtilisin"/>
</dbReference>
<evidence type="ECO:0000256" key="3">
    <source>
        <dbReference type="ARBA" id="ARBA00022801"/>
    </source>
</evidence>
<dbReference type="InterPro" id="IPR017308">
    <property type="entry name" value="Pept_S8_subtilisin_bacteroid"/>
</dbReference>